<dbReference type="InterPro" id="IPR018060">
    <property type="entry name" value="HTH_AraC"/>
</dbReference>
<gene>
    <name evidence="5" type="ORF">SD10_02045</name>
</gene>
<protein>
    <submittedName>
        <fullName evidence="5">AraC family transcriptional regulator</fullName>
    </submittedName>
</protein>
<evidence type="ECO:0000256" key="1">
    <source>
        <dbReference type="ARBA" id="ARBA00023015"/>
    </source>
</evidence>
<dbReference type="STRING" id="1379870.SD10_02045"/>
<proteinExistence type="predicted"/>
<dbReference type="GO" id="GO:0003700">
    <property type="term" value="F:DNA-binding transcription factor activity"/>
    <property type="evidence" value="ECO:0007669"/>
    <property type="project" value="InterPro"/>
</dbReference>
<evidence type="ECO:0000313" key="5">
    <source>
        <dbReference type="EMBL" id="AKD53867.1"/>
    </source>
</evidence>
<dbReference type="EMBL" id="CP010429">
    <property type="protein sequence ID" value="AKD53867.1"/>
    <property type="molecule type" value="Genomic_DNA"/>
</dbReference>
<keyword evidence="6" id="KW-1185">Reference proteome</keyword>
<dbReference type="RefSeq" id="WP_046375461.1">
    <property type="nucleotide sequence ID" value="NZ_CP010429.1"/>
</dbReference>
<dbReference type="GO" id="GO:0043565">
    <property type="term" value="F:sequence-specific DNA binding"/>
    <property type="evidence" value="ECO:0007669"/>
    <property type="project" value="InterPro"/>
</dbReference>
<organism evidence="5 6">
    <name type="scientific">Spirosoma radiotolerans</name>
    <dbReference type="NCBI Taxonomy" id="1379870"/>
    <lineage>
        <taxon>Bacteria</taxon>
        <taxon>Pseudomonadati</taxon>
        <taxon>Bacteroidota</taxon>
        <taxon>Cytophagia</taxon>
        <taxon>Cytophagales</taxon>
        <taxon>Cytophagaceae</taxon>
        <taxon>Spirosoma</taxon>
    </lineage>
</organism>
<dbReference type="AlphaFoldDB" id="A0A0E3V546"/>
<dbReference type="HOGENOM" id="CLU_000445_88_11_10"/>
<dbReference type="KEGG" id="srd:SD10_02045"/>
<keyword evidence="1" id="KW-0805">Transcription regulation</keyword>
<evidence type="ECO:0000256" key="3">
    <source>
        <dbReference type="ARBA" id="ARBA00023163"/>
    </source>
</evidence>
<dbReference type="Gene3D" id="1.10.10.60">
    <property type="entry name" value="Homeodomain-like"/>
    <property type="match status" value="2"/>
</dbReference>
<dbReference type="Proteomes" id="UP000033054">
    <property type="component" value="Chromosome"/>
</dbReference>
<evidence type="ECO:0000259" key="4">
    <source>
        <dbReference type="PROSITE" id="PS01124"/>
    </source>
</evidence>
<reference evidence="5 6" key="1">
    <citation type="journal article" date="2014" name="Curr. Microbiol.">
        <title>Spirosoma radiotolerans sp. nov., a gamma-radiation-resistant bacterium isolated from gamma ray-irradiated soil.</title>
        <authorList>
            <person name="Lee J.J."/>
            <person name="Srinivasan S."/>
            <person name="Lim S."/>
            <person name="Joe M."/>
            <person name="Im S."/>
            <person name="Bae S.I."/>
            <person name="Park K.R."/>
            <person name="Han J.H."/>
            <person name="Park S.H."/>
            <person name="Joo B.M."/>
            <person name="Park S.J."/>
            <person name="Kim M.K."/>
        </authorList>
    </citation>
    <scope>NUCLEOTIDE SEQUENCE [LARGE SCALE GENOMIC DNA]</scope>
    <source>
        <strain evidence="5 6">DG5A</strain>
    </source>
</reference>
<keyword evidence="3" id="KW-0804">Transcription</keyword>
<dbReference type="SMART" id="SM00342">
    <property type="entry name" value="HTH_ARAC"/>
    <property type="match status" value="1"/>
</dbReference>
<feature type="domain" description="HTH araC/xylS-type" evidence="4">
    <location>
        <begin position="209"/>
        <end position="304"/>
    </location>
</feature>
<dbReference type="Pfam" id="PF12833">
    <property type="entry name" value="HTH_18"/>
    <property type="match status" value="1"/>
</dbReference>
<dbReference type="InterPro" id="IPR009057">
    <property type="entry name" value="Homeodomain-like_sf"/>
</dbReference>
<keyword evidence="2" id="KW-0238">DNA-binding</keyword>
<dbReference type="SUPFAM" id="SSF46689">
    <property type="entry name" value="Homeodomain-like"/>
    <property type="match status" value="1"/>
</dbReference>
<dbReference type="PROSITE" id="PS01124">
    <property type="entry name" value="HTH_ARAC_FAMILY_2"/>
    <property type="match status" value="1"/>
</dbReference>
<dbReference type="OrthoDB" id="643086at2"/>
<dbReference type="PANTHER" id="PTHR43280">
    <property type="entry name" value="ARAC-FAMILY TRANSCRIPTIONAL REGULATOR"/>
    <property type="match status" value="1"/>
</dbReference>
<dbReference type="PANTHER" id="PTHR43280:SF32">
    <property type="entry name" value="TRANSCRIPTIONAL REGULATORY PROTEIN"/>
    <property type="match status" value="1"/>
</dbReference>
<evidence type="ECO:0000256" key="2">
    <source>
        <dbReference type="ARBA" id="ARBA00023125"/>
    </source>
</evidence>
<evidence type="ECO:0000313" key="6">
    <source>
        <dbReference type="Proteomes" id="UP000033054"/>
    </source>
</evidence>
<name>A0A0E3V546_9BACT</name>
<accession>A0A0E3V546</accession>
<sequence length="306" mass="35648">MEQRPIQRIKTISDFHRLRGLPQPEHPLISVVDYASIKRPTAIGDVNLIFEFYQISIKRGMNARFRYGQQAYDFEDGVLFFAGPNQVFRLQPNRMSTVDRSGWILLIHPDFFWNTPLAKTIKHHAFFDYSVNEALWLSEKEEATINRIIQNIHQEYQASIDAFSKQIIISQIESLLSYSTRFYHRQFITRERANHQLLSQLDTLLHNYFITDNLVANGLPTVQYVADHLNVSPKYLSSLLNVLIGQSTQHYIHEKLIELAKEKLSTTDLSISEVSYALGFEHSQSFSKFFKTKTNLSPLAFRRSFQ</sequence>
<dbReference type="PATRIC" id="fig|1379870.5.peg.453"/>